<feature type="compositionally biased region" description="Polar residues" evidence="1">
    <location>
        <begin position="18"/>
        <end position="35"/>
    </location>
</feature>
<accession>A0A846M5Y1</accession>
<proteinExistence type="predicted"/>
<gene>
    <name evidence="2" type="ORF">FHS54_000433</name>
</gene>
<name>A0A846M5Y1_9SPHN</name>
<evidence type="ECO:0000313" key="3">
    <source>
        <dbReference type="Proteomes" id="UP000576821"/>
    </source>
</evidence>
<organism evidence="2 3">
    <name type="scientific">Sphingobium vermicomposti</name>
    <dbReference type="NCBI Taxonomy" id="529005"/>
    <lineage>
        <taxon>Bacteria</taxon>
        <taxon>Pseudomonadati</taxon>
        <taxon>Pseudomonadota</taxon>
        <taxon>Alphaproteobacteria</taxon>
        <taxon>Sphingomonadales</taxon>
        <taxon>Sphingomonadaceae</taxon>
        <taxon>Sphingobium</taxon>
    </lineage>
</organism>
<sequence length="155" mass="16103">MNEYMSRNELSADRVSPRATSPVSAIQPVSANQRPVMSDGQGSGRQHPSGKPATSGSDDDLASAAEYAKMHARVADILADLRAEGGETSVEAADAAIQTMLPAPIILVPLPPASKEAVESAVMLGKRIAQQAGYAHAAQAHLKRGAVDQILSSGY</sequence>
<dbReference type="Proteomes" id="UP000576821">
    <property type="component" value="Unassembled WGS sequence"/>
</dbReference>
<protein>
    <submittedName>
        <fullName evidence="2">Uncharacterized protein</fullName>
    </submittedName>
</protein>
<comment type="caution">
    <text evidence="2">The sequence shown here is derived from an EMBL/GenBank/DDBJ whole genome shotgun (WGS) entry which is preliminary data.</text>
</comment>
<evidence type="ECO:0000313" key="2">
    <source>
        <dbReference type="EMBL" id="NIJ15484.1"/>
    </source>
</evidence>
<dbReference type="EMBL" id="JAASQR010000001">
    <property type="protein sequence ID" value="NIJ15484.1"/>
    <property type="molecule type" value="Genomic_DNA"/>
</dbReference>
<dbReference type="AlphaFoldDB" id="A0A846M5Y1"/>
<feature type="region of interest" description="Disordered" evidence="1">
    <location>
        <begin position="1"/>
        <end position="64"/>
    </location>
</feature>
<evidence type="ECO:0000256" key="1">
    <source>
        <dbReference type="SAM" id="MobiDB-lite"/>
    </source>
</evidence>
<reference evidence="2 3" key="1">
    <citation type="submission" date="2020-03" db="EMBL/GenBank/DDBJ databases">
        <title>Genomic Encyclopedia of Type Strains, Phase IV (KMG-IV): sequencing the most valuable type-strain genomes for metagenomic binning, comparative biology and taxonomic classification.</title>
        <authorList>
            <person name="Goeker M."/>
        </authorList>
    </citation>
    <scope>NUCLEOTIDE SEQUENCE [LARGE SCALE GENOMIC DNA]</scope>
    <source>
        <strain evidence="2 3">DSM 21299</strain>
    </source>
</reference>
<keyword evidence="3" id="KW-1185">Reference proteome</keyword>